<organism evidence="1 2">
    <name type="scientific">Streptomyces phage Muntaha</name>
    <dbReference type="NCBI Taxonomy" id="2713269"/>
    <lineage>
        <taxon>Viruses</taxon>
        <taxon>Duplodnaviria</taxon>
        <taxon>Heunggongvirae</taxon>
        <taxon>Uroviricota</taxon>
        <taxon>Caudoviricetes</taxon>
        <taxon>Stanwilliamsviridae</taxon>
        <taxon>Loccivirinae</taxon>
        <taxon>Wakandavirus</taxon>
        <taxon>Wakandavirus muntaha</taxon>
    </lineage>
</organism>
<evidence type="ECO:0000313" key="1">
    <source>
        <dbReference type="EMBL" id="QIN94743.1"/>
    </source>
</evidence>
<evidence type="ECO:0000313" key="2">
    <source>
        <dbReference type="Proteomes" id="UP000503454"/>
    </source>
</evidence>
<dbReference type="RefSeq" id="YP_010652499.1">
    <property type="nucleotide sequence ID" value="NC_070786.1"/>
</dbReference>
<dbReference type="KEGG" id="vg:77928318"/>
<proteinExistence type="predicted"/>
<sequence length="95" mass="10496">MSWQVELTKSLDEEGIVAYDVLDSTGHSLRVDVGTRQAIEIYRRGSAIGFSILEWDETGGLISEEHHTSIGLGEPTPVTIPLLVDITTSIYSEYE</sequence>
<name>A0A6G8R3J0_9CAUD</name>
<dbReference type="GeneID" id="77928318"/>
<gene>
    <name evidence="1" type="primary">219</name>
    <name evidence="1" type="ORF">SEA_MUNTAHA_219</name>
</gene>
<accession>A0A6G8R3J0</accession>
<dbReference type="EMBL" id="MT024872">
    <property type="protein sequence ID" value="QIN94743.1"/>
    <property type="molecule type" value="Genomic_DNA"/>
</dbReference>
<dbReference type="Proteomes" id="UP000503454">
    <property type="component" value="Segment"/>
</dbReference>
<reference evidence="1 2" key="1">
    <citation type="submission" date="2020-02" db="EMBL/GenBank/DDBJ databases">
        <authorList>
            <person name="Yaqubi I.B."/>
            <person name="Almaguer A.N."/>
            <person name="Torres S.A."/>
            <person name="Nayek S."/>
            <person name="Bhuiyan S."/>
            <person name="Hughes L.E."/>
            <person name="Garlena R.A."/>
            <person name="Russell D.A."/>
            <person name="Pope W.H."/>
            <person name="Jacobs-Sera D."/>
            <person name="Hatfull G.F."/>
        </authorList>
    </citation>
    <scope>NUCLEOTIDE SEQUENCE [LARGE SCALE GENOMIC DNA]</scope>
</reference>
<protein>
    <submittedName>
        <fullName evidence="1">Uncharacterized protein</fullName>
    </submittedName>
</protein>
<keyword evidence="2" id="KW-1185">Reference proteome</keyword>